<dbReference type="InterPro" id="IPR008511">
    <property type="entry name" value="ROH1-like"/>
</dbReference>
<keyword evidence="4" id="KW-0472">Membrane</keyword>
<name>A0AA35YSC2_LACSI</name>
<evidence type="ECO:0000256" key="3">
    <source>
        <dbReference type="ARBA" id="ARBA00022989"/>
    </source>
</evidence>
<proteinExistence type="inferred from homology"/>
<evidence type="ECO:0000256" key="5">
    <source>
        <dbReference type="ARBA" id="ARBA00035114"/>
    </source>
</evidence>
<dbReference type="GO" id="GO:0016020">
    <property type="term" value="C:membrane"/>
    <property type="evidence" value="ECO:0007669"/>
    <property type="project" value="UniProtKB-SubCell"/>
</dbReference>
<protein>
    <recommendedName>
        <fullName evidence="8">BYPASS-related protein</fullName>
    </recommendedName>
</protein>
<dbReference type="AlphaFoldDB" id="A0AA35YSC2"/>
<reference evidence="6" key="1">
    <citation type="submission" date="2023-04" db="EMBL/GenBank/DDBJ databases">
        <authorList>
            <person name="Vijverberg K."/>
            <person name="Xiong W."/>
            <person name="Schranz E."/>
        </authorList>
    </citation>
    <scope>NUCLEOTIDE SEQUENCE</scope>
</reference>
<evidence type="ECO:0000256" key="1">
    <source>
        <dbReference type="ARBA" id="ARBA00004167"/>
    </source>
</evidence>
<dbReference type="Pfam" id="PF05633">
    <property type="entry name" value="ROH1-like"/>
    <property type="match status" value="1"/>
</dbReference>
<sequence length="477" mass="54847">MVSLVIANTIFIQIKRSLIGVHHLNFSVPIQDRLSIHQDSTMSRSEGPHRGFLPIGNPFKMMMPKTSHLPSTFLTAFEKNLAKRFQQLKPNHPNDVITFSWMKSALSSICDTLDDIRKLIVDLELPICSWDIKWVDMYLDNSLNLLDFCSAFGTDIVRQRFSYVMLKCALHDLDSDNPQKLMKASSSLHEWRQYHNSYDNSKLQDCCDVISKLEQTLNLPKIKNIPKAKDLVRAMYGLKVQTMFIFTTFVAAFSTFPRVLVELQVPKLYLWQESFTELQVVVNGEIKNVYSSNGVSPLMELRRIEENVKKLYPLLHDGLGDVKDEVFKSYCCELMENNEKFLVGLDEIKSEMDRFFKVVVSGRMALLDNFQLQRPRSGVQQSIMLWNLVGISSSFSVTTYTSDDLLNGEEELRHKKIKPYTPKWEPSSMATIDDLTLTLMFFLRSLTMKQSISVEITDCFSKFIVGLKTHNELAINS</sequence>
<organism evidence="6 7">
    <name type="scientific">Lactuca saligna</name>
    <name type="common">Willowleaf lettuce</name>
    <dbReference type="NCBI Taxonomy" id="75948"/>
    <lineage>
        <taxon>Eukaryota</taxon>
        <taxon>Viridiplantae</taxon>
        <taxon>Streptophyta</taxon>
        <taxon>Embryophyta</taxon>
        <taxon>Tracheophyta</taxon>
        <taxon>Spermatophyta</taxon>
        <taxon>Magnoliopsida</taxon>
        <taxon>eudicotyledons</taxon>
        <taxon>Gunneridae</taxon>
        <taxon>Pentapetalae</taxon>
        <taxon>asterids</taxon>
        <taxon>campanulids</taxon>
        <taxon>Asterales</taxon>
        <taxon>Asteraceae</taxon>
        <taxon>Cichorioideae</taxon>
        <taxon>Cichorieae</taxon>
        <taxon>Lactucinae</taxon>
        <taxon>Lactuca</taxon>
    </lineage>
</organism>
<dbReference type="Proteomes" id="UP001177003">
    <property type="component" value="Chromosome 4"/>
</dbReference>
<comment type="subcellular location">
    <subcellularLocation>
        <location evidence="1">Membrane</location>
        <topology evidence="1">Single-pass membrane protein</topology>
    </subcellularLocation>
</comment>
<comment type="similarity">
    <text evidence="5">Belongs to the ROH1 family.</text>
</comment>
<evidence type="ECO:0000256" key="4">
    <source>
        <dbReference type="ARBA" id="ARBA00023136"/>
    </source>
</evidence>
<keyword evidence="7" id="KW-1185">Reference proteome</keyword>
<gene>
    <name evidence="6" type="ORF">LSALG_LOCUS18958</name>
</gene>
<evidence type="ECO:0000313" key="6">
    <source>
        <dbReference type="EMBL" id="CAI9279138.1"/>
    </source>
</evidence>
<evidence type="ECO:0008006" key="8">
    <source>
        <dbReference type="Google" id="ProtNLM"/>
    </source>
</evidence>
<keyword evidence="3" id="KW-1133">Transmembrane helix</keyword>
<evidence type="ECO:0000313" key="7">
    <source>
        <dbReference type="Proteomes" id="UP001177003"/>
    </source>
</evidence>
<evidence type="ECO:0000256" key="2">
    <source>
        <dbReference type="ARBA" id="ARBA00022692"/>
    </source>
</evidence>
<dbReference type="EMBL" id="OX465080">
    <property type="protein sequence ID" value="CAI9279138.1"/>
    <property type="molecule type" value="Genomic_DNA"/>
</dbReference>
<accession>A0AA35YSC2</accession>
<dbReference type="PANTHER" id="PTHR31509">
    <property type="entry name" value="BPS1-LIKE PROTEIN"/>
    <property type="match status" value="1"/>
</dbReference>
<keyword evidence="2" id="KW-0812">Transmembrane</keyword>